<dbReference type="GO" id="GO:0001570">
    <property type="term" value="P:vasculogenesis"/>
    <property type="evidence" value="ECO:0007669"/>
    <property type="project" value="TreeGrafter"/>
</dbReference>
<feature type="compositionally biased region" description="Polar residues" evidence="6">
    <location>
        <begin position="61"/>
        <end position="76"/>
    </location>
</feature>
<feature type="region of interest" description="Disordered" evidence="6">
    <location>
        <begin position="433"/>
        <end position="457"/>
    </location>
</feature>
<keyword evidence="4 5" id="KW-0539">Nucleus</keyword>
<dbReference type="InterPro" id="IPR033392">
    <property type="entry name" value="Sox7/17/18_central"/>
</dbReference>
<reference evidence="9 10" key="1">
    <citation type="submission" date="2019-04" db="EMBL/GenBank/DDBJ databases">
        <title>The sequence and de novo assembly of Takifugu bimaculatus genome using PacBio and Hi-C technologies.</title>
        <authorList>
            <person name="Xu P."/>
            <person name="Liu B."/>
            <person name="Zhou Z."/>
        </authorList>
    </citation>
    <scope>NUCLEOTIDE SEQUENCE [LARGE SCALE GENOMIC DNA]</scope>
    <source>
        <strain evidence="9">TB-2018</strain>
        <tissue evidence="9">Muscle</tissue>
    </source>
</reference>
<evidence type="ECO:0000256" key="1">
    <source>
        <dbReference type="ARBA" id="ARBA00023015"/>
    </source>
</evidence>
<protein>
    <recommendedName>
        <fullName evidence="11">HMG box domain-containing protein</fullName>
    </recommendedName>
</protein>
<dbReference type="GO" id="GO:0001946">
    <property type="term" value="P:lymphangiogenesis"/>
    <property type="evidence" value="ECO:0007669"/>
    <property type="project" value="TreeGrafter"/>
</dbReference>
<dbReference type="PANTHER" id="PTHR10270:SF204">
    <property type="entry name" value="TRANSCRIPTION FACTOR SOX-18"/>
    <property type="match status" value="1"/>
</dbReference>
<dbReference type="GO" id="GO:0000978">
    <property type="term" value="F:RNA polymerase II cis-regulatory region sequence-specific DNA binding"/>
    <property type="evidence" value="ECO:0007669"/>
    <property type="project" value="TreeGrafter"/>
</dbReference>
<feature type="region of interest" description="Disordered" evidence="6">
    <location>
        <begin position="15"/>
        <end position="91"/>
    </location>
</feature>
<evidence type="ECO:0000256" key="5">
    <source>
        <dbReference type="PROSITE-ProRule" id="PRU00267"/>
    </source>
</evidence>
<dbReference type="FunFam" id="1.10.30.10:FF:000008">
    <property type="entry name" value="transcription factor SOX-7"/>
    <property type="match status" value="1"/>
</dbReference>
<organism evidence="9 10">
    <name type="scientific">Takifugu bimaculatus</name>
    <dbReference type="NCBI Taxonomy" id="433685"/>
    <lineage>
        <taxon>Eukaryota</taxon>
        <taxon>Metazoa</taxon>
        <taxon>Chordata</taxon>
        <taxon>Craniata</taxon>
        <taxon>Vertebrata</taxon>
        <taxon>Euteleostomi</taxon>
        <taxon>Actinopterygii</taxon>
        <taxon>Neopterygii</taxon>
        <taxon>Teleostei</taxon>
        <taxon>Neoteleostei</taxon>
        <taxon>Acanthomorphata</taxon>
        <taxon>Eupercaria</taxon>
        <taxon>Tetraodontiformes</taxon>
        <taxon>Tetradontoidea</taxon>
        <taxon>Tetraodontidae</taxon>
        <taxon>Takifugu</taxon>
    </lineage>
</organism>
<dbReference type="EMBL" id="SWLE01000020">
    <property type="protein sequence ID" value="TNM86577.1"/>
    <property type="molecule type" value="Genomic_DNA"/>
</dbReference>
<feature type="compositionally biased region" description="Polar residues" evidence="6">
    <location>
        <begin position="302"/>
        <end position="336"/>
    </location>
</feature>
<evidence type="ECO:0000256" key="4">
    <source>
        <dbReference type="ARBA" id="ARBA00023242"/>
    </source>
</evidence>
<dbReference type="Pfam" id="PF00505">
    <property type="entry name" value="HMG_box"/>
    <property type="match status" value="1"/>
</dbReference>
<dbReference type="SUPFAM" id="SSF47095">
    <property type="entry name" value="HMG-box"/>
    <property type="match status" value="1"/>
</dbReference>
<comment type="caution">
    <text evidence="9">The sequence shown here is derived from an EMBL/GenBank/DDBJ whole genome shotgun (WGS) entry which is preliminary data.</text>
</comment>
<feature type="domain" description="Sox C-terminal" evidence="8">
    <location>
        <begin position="406"/>
        <end position="563"/>
    </location>
</feature>
<evidence type="ECO:0000256" key="2">
    <source>
        <dbReference type="ARBA" id="ARBA00023125"/>
    </source>
</evidence>
<feature type="region of interest" description="Disordered" evidence="6">
    <location>
        <begin position="302"/>
        <end position="348"/>
    </location>
</feature>
<proteinExistence type="predicted"/>
<gene>
    <name evidence="9" type="ORF">fugu_006807</name>
</gene>
<evidence type="ECO:0000259" key="7">
    <source>
        <dbReference type="PROSITE" id="PS50118"/>
    </source>
</evidence>
<keyword evidence="2 5" id="KW-0238">DNA-binding</keyword>
<feature type="domain" description="HMG box" evidence="7">
    <location>
        <begin position="91"/>
        <end position="159"/>
    </location>
</feature>
<dbReference type="InterPro" id="IPR009071">
    <property type="entry name" value="HMG_box_dom"/>
</dbReference>
<dbReference type="Pfam" id="PF12067">
    <property type="entry name" value="Sox17_18_mid"/>
    <property type="match status" value="1"/>
</dbReference>
<evidence type="ECO:0000313" key="10">
    <source>
        <dbReference type="Proteomes" id="UP000516260"/>
    </source>
</evidence>
<accession>A0A4Z2B362</accession>
<evidence type="ECO:0008006" key="11">
    <source>
        <dbReference type="Google" id="ProtNLM"/>
    </source>
</evidence>
<evidence type="ECO:0000313" key="9">
    <source>
        <dbReference type="EMBL" id="TNM86577.1"/>
    </source>
</evidence>
<dbReference type="GO" id="GO:0001228">
    <property type="term" value="F:DNA-binding transcription activator activity, RNA polymerase II-specific"/>
    <property type="evidence" value="ECO:0007669"/>
    <property type="project" value="TreeGrafter"/>
</dbReference>
<name>A0A4Z2B362_9TELE</name>
<dbReference type="GO" id="GO:0001525">
    <property type="term" value="P:angiogenesis"/>
    <property type="evidence" value="ECO:0007669"/>
    <property type="project" value="TreeGrafter"/>
</dbReference>
<feature type="region of interest" description="Disordered" evidence="6">
    <location>
        <begin position="393"/>
        <end position="420"/>
    </location>
</feature>
<keyword evidence="3" id="KW-0804">Transcription</keyword>
<dbReference type="Proteomes" id="UP000516260">
    <property type="component" value="Chromosome 7"/>
</dbReference>
<evidence type="ECO:0000256" key="3">
    <source>
        <dbReference type="ARBA" id="ARBA00023163"/>
    </source>
</evidence>
<feature type="DNA-binding region" description="HMG box" evidence="5">
    <location>
        <begin position="91"/>
        <end position="159"/>
    </location>
</feature>
<evidence type="ECO:0000259" key="8">
    <source>
        <dbReference type="PROSITE" id="PS51516"/>
    </source>
</evidence>
<dbReference type="GO" id="GO:0005634">
    <property type="term" value="C:nucleus"/>
    <property type="evidence" value="ECO:0007669"/>
    <property type="project" value="UniProtKB-UniRule"/>
</dbReference>
<dbReference type="PROSITE" id="PS50118">
    <property type="entry name" value="HMG_BOX_2"/>
    <property type="match status" value="1"/>
</dbReference>
<keyword evidence="1" id="KW-0805">Transcription regulation</keyword>
<dbReference type="PANTHER" id="PTHR10270">
    <property type="entry name" value="SOX TRANSCRIPTION FACTOR"/>
    <property type="match status" value="1"/>
</dbReference>
<keyword evidence="10" id="KW-1185">Reference proteome</keyword>
<sequence>MNLAESRLSRETLLHGARLSLRGPWASRTPSPASESDMGFEQNLSGDSSSPDVRRTEPRISLTSGGQSPAMSSTGGVPSGDGKAAGGEQRIRRPMNAFMVWAKDERKRLALQNPDLHNAVLSKMLGQSWKALSATDKRPFVEEAERLRVQHLQDHPNYKYRPRRKKTTKKLKRVEPGLLLHSLAQASSSGLGMGPGMSPVAAEAIAGGPVYGHHGSLPPYHPSHHLSTSHGHFRDLQAVPGHLELESYGLPTPEMSPLDILEEGAGESVFFPQHMQEEAGMVGWSSYHQHHQLHHNQQYSQGYTHNSIHPSPTYSQSSGMAAGPSISTSMNSSPGRSSRVDPRLSSVEPSISSVTSALAGSLSSRLSPASAHHIALRSPVKFPAPLSESTSSVSFSHLPASLPQPAKSQQTSHHSAAPAGYFGYASSTPNSTYHMSSHLGQLSPPPETPPSSCSSSSIIQSTFPNSIPLEHLNPETTSHLNSSSGEFWSDVDRHEFDQYVNAGRIREEALGRGVGVLKGPSGRGSSGVASVMSAAPSCDEGGSSLISALSDASSAVYYSTCITG</sequence>
<dbReference type="SMART" id="SM00398">
    <property type="entry name" value="HMG"/>
    <property type="match status" value="1"/>
</dbReference>
<dbReference type="PROSITE" id="PS51516">
    <property type="entry name" value="SOX_C"/>
    <property type="match status" value="1"/>
</dbReference>
<evidence type="ECO:0000256" key="6">
    <source>
        <dbReference type="SAM" id="MobiDB-lite"/>
    </source>
</evidence>
<feature type="compositionally biased region" description="Polar residues" evidence="6">
    <location>
        <begin position="42"/>
        <end position="51"/>
    </location>
</feature>
<dbReference type="CDD" id="cd22048">
    <property type="entry name" value="HMG-box_SoxF_SOX18"/>
    <property type="match status" value="1"/>
</dbReference>
<dbReference type="Gene3D" id="1.10.30.10">
    <property type="entry name" value="High mobility group box domain"/>
    <property type="match status" value="1"/>
</dbReference>
<dbReference type="AlphaFoldDB" id="A0A4Z2B362"/>
<dbReference type="InterPro" id="IPR036910">
    <property type="entry name" value="HMG_box_dom_sf"/>
</dbReference>
<dbReference type="InterPro" id="IPR021934">
    <property type="entry name" value="Sox_C"/>
</dbReference>
<dbReference type="InterPro" id="IPR050140">
    <property type="entry name" value="SRY-related_HMG-box_TF-like"/>
</dbReference>